<dbReference type="GeneID" id="64659990"/>
<dbReference type="Pfam" id="PF12770">
    <property type="entry name" value="CHAT"/>
    <property type="match status" value="1"/>
</dbReference>
<comment type="caution">
    <text evidence="2">The sequence shown here is derived from an EMBL/GenBank/DDBJ whole genome shotgun (WGS) entry which is preliminary data.</text>
</comment>
<dbReference type="AlphaFoldDB" id="A0AAD4HHJ0"/>
<accession>A0AAD4HHJ0</accession>
<dbReference type="RefSeq" id="XP_041222409.1">
    <property type="nucleotide sequence ID" value="XM_041365692.1"/>
</dbReference>
<proteinExistence type="predicted"/>
<evidence type="ECO:0000313" key="2">
    <source>
        <dbReference type="EMBL" id="KAG1896833.1"/>
    </source>
</evidence>
<sequence>MRVLNAATSLLVSASFSGRSLYTPNFRVSPICSRLTHATPALHFATRLSSEVLPLSDADSVAARKFVDLVGQRNGNTMTINLLTSADGPVPSAEIYYIYLFMYVNIRYTIYVLRIFAEVSDFSSNFHTLAEQFGSSDNQLKLVGILRKLWNDVVDPIVQALRQSNVCPGSRIWWCPTAEFTLLPLHAAGPYEKRKDNLSDIYISSYTPTLTTLIRARQQVSRDTSSQHFVAIGQGNPVNGRELKCVTSELAAVAQHVTPIISFTSLEDANATVENALDALDHNQWLHLACHGMPNRTQPFESSFAMRDGPLMIKDIIRSHWHNPQFAFLSACHTTVGDEKNPDESIHLAAAMQFCGFRSVIGSMWSVDDEVARQVVSAFYRNLIDDSKRLDCMRAAIALHKAVKSLRKKKIPLEQQIVFVHIGV</sequence>
<feature type="domain" description="CHAT" evidence="1">
    <location>
        <begin position="146"/>
        <end position="410"/>
    </location>
</feature>
<evidence type="ECO:0000313" key="3">
    <source>
        <dbReference type="Proteomes" id="UP001195769"/>
    </source>
</evidence>
<name>A0AAD4HHJ0_9AGAM</name>
<organism evidence="2 3">
    <name type="scientific">Suillus fuscotomentosus</name>
    <dbReference type="NCBI Taxonomy" id="1912939"/>
    <lineage>
        <taxon>Eukaryota</taxon>
        <taxon>Fungi</taxon>
        <taxon>Dikarya</taxon>
        <taxon>Basidiomycota</taxon>
        <taxon>Agaricomycotina</taxon>
        <taxon>Agaricomycetes</taxon>
        <taxon>Agaricomycetidae</taxon>
        <taxon>Boletales</taxon>
        <taxon>Suillineae</taxon>
        <taxon>Suillaceae</taxon>
        <taxon>Suillus</taxon>
    </lineage>
</organism>
<evidence type="ECO:0000259" key="1">
    <source>
        <dbReference type="Pfam" id="PF12770"/>
    </source>
</evidence>
<reference evidence="2" key="1">
    <citation type="journal article" date="2020" name="New Phytol.">
        <title>Comparative genomics reveals dynamic genome evolution in host specialist ectomycorrhizal fungi.</title>
        <authorList>
            <person name="Lofgren L.A."/>
            <person name="Nguyen N.H."/>
            <person name="Vilgalys R."/>
            <person name="Ruytinx J."/>
            <person name="Liao H.L."/>
            <person name="Branco S."/>
            <person name="Kuo A."/>
            <person name="LaButti K."/>
            <person name="Lipzen A."/>
            <person name="Andreopoulos W."/>
            <person name="Pangilinan J."/>
            <person name="Riley R."/>
            <person name="Hundley H."/>
            <person name="Na H."/>
            <person name="Barry K."/>
            <person name="Grigoriev I.V."/>
            <person name="Stajich J.E."/>
            <person name="Kennedy P.G."/>
        </authorList>
    </citation>
    <scope>NUCLEOTIDE SEQUENCE</scope>
    <source>
        <strain evidence="2">FC203</strain>
    </source>
</reference>
<keyword evidence="3" id="KW-1185">Reference proteome</keyword>
<dbReference type="EMBL" id="JABBWK010000052">
    <property type="protein sequence ID" value="KAG1896833.1"/>
    <property type="molecule type" value="Genomic_DNA"/>
</dbReference>
<dbReference type="Proteomes" id="UP001195769">
    <property type="component" value="Unassembled WGS sequence"/>
</dbReference>
<gene>
    <name evidence="2" type="ORF">F5891DRAFT_1175046</name>
</gene>
<dbReference type="InterPro" id="IPR024983">
    <property type="entry name" value="CHAT_dom"/>
</dbReference>
<protein>
    <submittedName>
        <fullName evidence="2">CHAT domain-containing protein</fullName>
    </submittedName>
</protein>